<reference evidence="3" key="1">
    <citation type="journal article" date="2014" name="Sci. Data">
        <title>Genomes of diverse isolates of the marine cyanobacterium Prochlorococcus.</title>
        <authorList>
            <person name="Biller S."/>
            <person name="Berube P."/>
            <person name="Thompson J."/>
            <person name="Kelly L."/>
            <person name="Roggensack S."/>
            <person name="Awad L."/>
            <person name="Roache-Johnson K."/>
            <person name="Ding H."/>
            <person name="Giovannoni S.J."/>
            <person name="Moore L.R."/>
            <person name="Chisholm S.W."/>
        </authorList>
    </citation>
    <scope>NUCLEOTIDE SEQUENCE [LARGE SCALE GENOMIC DNA]</scope>
    <source>
        <strain evidence="3">PAC1</strain>
    </source>
</reference>
<dbReference type="InterPro" id="IPR036291">
    <property type="entry name" value="NAD(P)-bd_dom_sf"/>
</dbReference>
<gene>
    <name evidence="2" type="ORF">EV03_2013</name>
</gene>
<dbReference type="EMBL" id="JNAX01000015">
    <property type="protein sequence ID" value="KGG19628.1"/>
    <property type="molecule type" value="Genomic_DNA"/>
</dbReference>
<sequence length="222" mass="24364">MKLAITGASGKTGFRVAEEAISAGYDVRLIVRSQSEIPESIQSCKRYVLSDTNGTTLDYALQGCESLVIATGARPSIDLTGPAKVDYLNIKKQIESCKRQELNRVVLVSSLCAGKLIHPLNLFGLILIWKRLGERSLQKSGLDWTVIRPGGLNENETNLKNQNILFSGEKTQEEGSIPRRLVAKACIEALKTKDSIEKIIEITSSEENPKTNMSKAIKAFSI</sequence>
<dbReference type="Gene3D" id="3.40.50.720">
    <property type="entry name" value="NAD(P)-binding Rossmann-like Domain"/>
    <property type="match status" value="1"/>
</dbReference>
<dbReference type="AlphaFoldDB" id="A0A0A2BZY8"/>
<dbReference type="Proteomes" id="UP000030392">
    <property type="component" value="Unassembled WGS sequence"/>
</dbReference>
<dbReference type="Pfam" id="PF13460">
    <property type="entry name" value="NAD_binding_10"/>
    <property type="match status" value="1"/>
</dbReference>
<accession>A0A0A2BZY8</accession>
<dbReference type="InterPro" id="IPR016040">
    <property type="entry name" value="NAD(P)-bd_dom"/>
</dbReference>
<dbReference type="SUPFAM" id="SSF51735">
    <property type="entry name" value="NAD(P)-binding Rossmann-fold domains"/>
    <property type="match status" value="1"/>
</dbReference>
<dbReference type="PANTHER" id="PTHR15020:SF11">
    <property type="entry name" value="OS06G0360300 PROTEIN"/>
    <property type="match status" value="1"/>
</dbReference>
<dbReference type="RefSeq" id="WP_036907323.1">
    <property type="nucleotide sequence ID" value="NZ_CP138967.1"/>
</dbReference>
<evidence type="ECO:0000259" key="1">
    <source>
        <dbReference type="Pfam" id="PF13460"/>
    </source>
</evidence>
<evidence type="ECO:0000313" key="3">
    <source>
        <dbReference type="Proteomes" id="UP000030392"/>
    </source>
</evidence>
<dbReference type="CDD" id="cd05243">
    <property type="entry name" value="SDR_a5"/>
    <property type="match status" value="1"/>
</dbReference>
<evidence type="ECO:0000313" key="2">
    <source>
        <dbReference type="EMBL" id="KGG19628.1"/>
    </source>
</evidence>
<protein>
    <submittedName>
        <fullName evidence="2">NAD dependent epimerase/dehydratase</fullName>
    </submittedName>
</protein>
<name>A0A0A2BZY8_PROMR</name>
<proteinExistence type="predicted"/>
<comment type="caution">
    <text evidence="2">The sequence shown here is derived from an EMBL/GenBank/DDBJ whole genome shotgun (WGS) entry which is preliminary data.</text>
</comment>
<organism evidence="2 3">
    <name type="scientific">Prochlorococcus marinus str. PAC1</name>
    <dbReference type="NCBI Taxonomy" id="59924"/>
    <lineage>
        <taxon>Bacteria</taxon>
        <taxon>Bacillati</taxon>
        <taxon>Cyanobacteriota</taxon>
        <taxon>Cyanophyceae</taxon>
        <taxon>Synechococcales</taxon>
        <taxon>Prochlorococcaceae</taxon>
        <taxon>Prochlorococcus</taxon>
    </lineage>
</organism>
<feature type="domain" description="NAD(P)-binding" evidence="1">
    <location>
        <begin position="7"/>
        <end position="192"/>
    </location>
</feature>
<dbReference type="PANTHER" id="PTHR15020">
    <property type="entry name" value="FLAVIN REDUCTASE-RELATED"/>
    <property type="match status" value="1"/>
</dbReference>